<dbReference type="SUPFAM" id="SSF50800">
    <property type="entry name" value="PK beta-barrel domain-like"/>
    <property type="match status" value="1"/>
</dbReference>
<dbReference type="EC" id="2.7.1.40" evidence="4 13"/>
<evidence type="ECO:0000256" key="2">
    <source>
        <dbReference type="ARBA" id="ARBA00004997"/>
    </source>
</evidence>
<comment type="similarity">
    <text evidence="3 13">Belongs to the pyruvate kinase family.</text>
</comment>
<dbReference type="RefSeq" id="WP_377294396.1">
    <property type="nucleotide sequence ID" value="NZ_JBHSBM010000071.1"/>
</dbReference>
<evidence type="ECO:0000313" key="17">
    <source>
        <dbReference type="Proteomes" id="UP001595850"/>
    </source>
</evidence>
<evidence type="ECO:0000256" key="7">
    <source>
        <dbReference type="ARBA" id="ARBA00022741"/>
    </source>
</evidence>
<proteinExistence type="inferred from homology"/>
<dbReference type="InterPro" id="IPR040442">
    <property type="entry name" value="Pyrv_kinase-like_dom_sf"/>
</dbReference>
<feature type="region of interest" description="Disordered" evidence="14">
    <location>
        <begin position="445"/>
        <end position="474"/>
    </location>
</feature>
<dbReference type="Proteomes" id="UP001595850">
    <property type="component" value="Unassembled WGS sequence"/>
</dbReference>
<comment type="pathway">
    <text evidence="2 13">Carbohydrate degradation; glycolysis; pyruvate from D-glyceraldehyde 3-phosphate: step 5/5.</text>
</comment>
<evidence type="ECO:0000256" key="9">
    <source>
        <dbReference type="ARBA" id="ARBA00022840"/>
    </source>
</evidence>
<evidence type="ECO:0000256" key="13">
    <source>
        <dbReference type="RuleBase" id="RU000504"/>
    </source>
</evidence>
<dbReference type="Pfam" id="PF00224">
    <property type="entry name" value="PK"/>
    <property type="match status" value="1"/>
</dbReference>
<dbReference type="Gene3D" id="3.20.20.60">
    <property type="entry name" value="Phosphoenolpyruvate-binding domains"/>
    <property type="match status" value="1"/>
</dbReference>
<evidence type="ECO:0000256" key="4">
    <source>
        <dbReference type="ARBA" id="ARBA00012142"/>
    </source>
</evidence>
<keyword evidence="10 13" id="KW-0460">Magnesium</keyword>
<dbReference type="InterPro" id="IPR015806">
    <property type="entry name" value="Pyrv_Knase_insert_dom_sf"/>
</dbReference>
<dbReference type="GO" id="GO:0016301">
    <property type="term" value="F:kinase activity"/>
    <property type="evidence" value="ECO:0007669"/>
    <property type="project" value="UniProtKB-KW"/>
</dbReference>
<evidence type="ECO:0000259" key="15">
    <source>
        <dbReference type="Pfam" id="PF00224"/>
    </source>
</evidence>
<dbReference type="InterPro" id="IPR011037">
    <property type="entry name" value="Pyrv_Knase-like_insert_dom_sf"/>
</dbReference>
<evidence type="ECO:0000313" key="16">
    <source>
        <dbReference type="EMBL" id="MFC4062881.1"/>
    </source>
</evidence>
<dbReference type="PRINTS" id="PR01050">
    <property type="entry name" value="PYRUVTKNASE"/>
</dbReference>
<sequence>MSGNTPHAADGEDLTAVAHTVDDLRHALVTAESIWRPQIDLVHPHHRAGALNLAHYWAIRQHDLRDLQPRLAALGLSSLGRSEPRVQASLDAVARAIGALRGERPAAPAVPVPAAWLGGLNAGDAVTVRDTRAARRTLAVESVQPGGVLARTDRTVYLATGSVLRGPHGPAVVGLLPPVPAGLLLRSGDVLTLTADCAPAPTDADRPPRIGCTPPEVFAHLEAGQRVHLDDGKISGVIVGYGPDRAEVRITRSAERGTRLREAKGINLPDTHLPLSALAAADREHLRFVAEHADIVQMSFVRSARDVDDLLQALDECGDDRLGLIVKIESVQGFVNLPEILLAAMRRPHASVMIACGDLAVECGYERLAEVQEEILWLCEAAHLPVIWATQVLDQLARRGLPSRAEITDAAMGVRAECVMLNKGPHVTEAVDILSDILTRMSGHQHKKTPLLRPLRSWRRHPAAGSPRERTTEP</sequence>
<dbReference type="InterPro" id="IPR015813">
    <property type="entry name" value="Pyrv/PenolPyrv_kinase-like_dom"/>
</dbReference>
<protein>
    <recommendedName>
        <fullName evidence="4 13">Pyruvate kinase</fullName>
        <ecNumber evidence="4 13">2.7.1.40</ecNumber>
    </recommendedName>
</protein>
<comment type="caution">
    <text evidence="16">The sequence shown here is derived from an EMBL/GenBank/DDBJ whole genome shotgun (WGS) entry which is preliminary data.</text>
</comment>
<name>A0ABV8IH64_9ACTN</name>
<feature type="compositionally biased region" description="Basic residues" evidence="14">
    <location>
        <begin position="445"/>
        <end position="462"/>
    </location>
</feature>
<evidence type="ECO:0000256" key="11">
    <source>
        <dbReference type="ARBA" id="ARBA00023152"/>
    </source>
</evidence>
<feature type="domain" description="Pyruvate kinase barrel" evidence="15">
    <location>
        <begin position="185"/>
        <end position="422"/>
    </location>
</feature>
<keyword evidence="17" id="KW-1185">Reference proteome</keyword>
<keyword evidence="11 13" id="KW-0324">Glycolysis</keyword>
<reference evidence="17" key="1">
    <citation type="journal article" date="2019" name="Int. J. Syst. Evol. Microbiol.">
        <title>The Global Catalogue of Microorganisms (GCM) 10K type strain sequencing project: providing services to taxonomists for standard genome sequencing and annotation.</title>
        <authorList>
            <consortium name="The Broad Institute Genomics Platform"/>
            <consortium name="The Broad Institute Genome Sequencing Center for Infectious Disease"/>
            <person name="Wu L."/>
            <person name="Ma J."/>
        </authorList>
    </citation>
    <scope>NUCLEOTIDE SEQUENCE [LARGE SCALE GENOMIC DNA]</scope>
    <source>
        <strain evidence="17">TBRC 4489</strain>
    </source>
</reference>
<gene>
    <name evidence="16" type="ORF">ACFOWE_31710</name>
</gene>
<evidence type="ECO:0000256" key="10">
    <source>
        <dbReference type="ARBA" id="ARBA00022842"/>
    </source>
</evidence>
<evidence type="ECO:0000256" key="5">
    <source>
        <dbReference type="ARBA" id="ARBA00022679"/>
    </source>
</evidence>
<keyword evidence="6" id="KW-0479">Metal-binding</keyword>
<dbReference type="PANTHER" id="PTHR11817">
    <property type="entry name" value="PYRUVATE KINASE"/>
    <property type="match status" value="1"/>
</dbReference>
<comment type="cofactor">
    <cofactor evidence="1">
        <name>K(+)</name>
        <dbReference type="ChEBI" id="CHEBI:29103"/>
    </cofactor>
</comment>
<keyword evidence="9" id="KW-0067">ATP-binding</keyword>
<comment type="catalytic activity">
    <reaction evidence="13">
        <text>pyruvate + ATP = phosphoenolpyruvate + ADP + H(+)</text>
        <dbReference type="Rhea" id="RHEA:18157"/>
        <dbReference type="ChEBI" id="CHEBI:15361"/>
        <dbReference type="ChEBI" id="CHEBI:15378"/>
        <dbReference type="ChEBI" id="CHEBI:30616"/>
        <dbReference type="ChEBI" id="CHEBI:58702"/>
        <dbReference type="ChEBI" id="CHEBI:456216"/>
        <dbReference type="EC" id="2.7.1.40"/>
    </reaction>
</comment>
<dbReference type="SUPFAM" id="SSF51621">
    <property type="entry name" value="Phosphoenolpyruvate/pyruvate domain"/>
    <property type="match status" value="1"/>
</dbReference>
<dbReference type="InterPro" id="IPR015793">
    <property type="entry name" value="Pyrv_Knase_brl"/>
</dbReference>
<evidence type="ECO:0000256" key="14">
    <source>
        <dbReference type="SAM" id="MobiDB-lite"/>
    </source>
</evidence>
<dbReference type="InterPro" id="IPR001697">
    <property type="entry name" value="Pyr_Knase"/>
</dbReference>
<evidence type="ECO:0000256" key="6">
    <source>
        <dbReference type="ARBA" id="ARBA00022723"/>
    </source>
</evidence>
<evidence type="ECO:0000256" key="8">
    <source>
        <dbReference type="ARBA" id="ARBA00022777"/>
    </source>
</evidence>
<accession>A0ABV8IH64</accession>
<keyword evidence="12 16" id="KW-0670">Pyruvate</keyword>
<evidence type="ECO:0000256" key="3">
    <source>
        <dbReference type="ARBA" id="ARBA00008663"/>
    </source>
</evidence>
<keyword evidence="7" id="KW-0547">Nucleotide-binding</keyword>
<dbReference type="Gene3D" id="2.40.33.10">
    <property type="entry name" value="PK beta-barrel domain-like"/>
    <property type="match status" value="1"/>
</dbReference>
<evidence type="ECO:0000256" key="12">
    <source>
        <dbReference type="ARBA" id="ARBA00023317"/>
    </source>
</evidence>
<organism evidence="16 17">
    <name type="scientific">Planomonospora corallina</name>
    <dbReference type="NCBI Taxonomy" id="1806052"/>
    <lineage>
        <taxon>Bacteria</taxon>
        <taxon>Bacillati</taxon>
        <taxon>Actinomycetota</taxon>
        <taxon>Actinomycetes</taxon>
        <taxon>Streptosporangiales</taxon>
        <taxon>Streptosporangiaceae</taxon>
        <taxon>Planomonospora</taxon>
    </lineage>
</organism>
<dbReference type="EMBL" id="JBHSBM010000071">
    <property type="protein sequence ID" value="MFC4062881.1"/>
    <property type="molecule type" value="Genomic_DNA"/>
</dbReference>
<evidence type="ECO:0000256" key="1">
    <source>
        <dbReference type="ARBA" id="ARBA00001958"/>
    </source>
</evidence>
<keyword evidence="5 13" id="KW-0808">Transferase</keyword>
<keyword evidence="8 13" id="KW-0418">Kinase</keyword>